<dbReference type="eggNOG" id="ENOG5031895">
    <property type="taxonomic scope" value="Bacteria"/>
</dbReference>
<dbReference type="RefSeq" id="WP_015851994.1">
    <property type="nucleotide sequence ID" value="NC_012881.1"/>
</dbReference>
<protein>
    <submittedName>
        <fullName evidence="1">Uncharacterized protein</fullName>
    </submittedName>
</protein>
<organism evidence="1 2">
    <name type="scientific">Maridesulfovibrio salexigens (strain ATCC 14822 / DSM 2638 / NCIMB 8403 / VKM B-1763)</name>
    <name type="common">Desulfovibrio salexigens</name>
    <dbReference type="NCBI Taxonomy" id="526222"/>
    <lineage>
        <taxon>Bacteria</taxon>
        <taxon>Pseudomonadati</taxon>
        <taxon>Thermodesulfobacteriota</taxon>
        <taxon>Desulfovibrionia</taxon>
        <taxon>Desulfovibrionales</taxon>
        <taxon>Desulfovibrionaceae</taxon>
        <taxon>Maridesulfovibrio</taxon>
    </lineage>
</organism>
<dbReference type="EMBL" id="CP001649">
    <property type="protein sequence ID" value="ACS80178.1"/>
    <property type="molecule type" value="Genomic_DNA"/>
</dbReference>
<accession>C6BVX5</accession>
<keyword evidence="2" id="KW-1185">Reference proteome</keyword>
<evidence type="ECO:0000313" key="1">
    <source>
        <dbReference type="EMBL" id="ACS80178.1"/>
    </source>
</evidence>
<gene>
    <name evidence="1" type="ordered locus">Desal_2118</name>
</gene>
<dbReference type="HOGENOM" id="CLU_2329124_0_0_7"/>
<evidence type="ECO:0000313" key="2">
    <source>
        <dbReference type="Proteomes" id="UP000002601"/>
    </source>
</evidence>
<dbReference type="KEGG" id="dsa:Desal_2118"/>
<name>C6BVX5_MARSD</name>
<dbReference type="AlphaFoldDB" id="C6BVX5"/>
<proteinExistence type="predicted"/>
<reference evidence="1 2" key="1">
    <citation type="submission" date="2009-06" db="EMBL/GenBank/DDBJ databases">
        <title>Complete sequence of Desulfovibrio salexigens DSM 2638.</title>
        <authorList>
            <consortium name="US DOE Joint Genome Institute"/>
            <person name="Lucas S."/>
            <person name="Copeland A."/>
            <person name="Lapidus A."/>
            <person name="Glavina del Rio T."/>
            <person name="Tice H."/>
            <person name="Bruce D."/>
            <person name="Goodwin L."/>
            <person name="Pitluck S."/>
            <person name="Munk A.C."/>
            <person name="Brettin T."/>
            <person name="Detter J.C."/>
            <person name="Han C."/>
            <person name="Tapia R."/>
            <person name="Larimer F."/>
            <person name="Land M."/>
            <person name="Hauser L."/>
            <person name="Kyrpides N."/>
            <person name="Anderson I."/>
            <person name="Wall J.D."/>
            <person name="Arkin A.P."/>
            <person name="Dehal P."/>
            <person name="Chivian D."/>
            <person name="Giles B."/>
            <person name="Hazen T.C."/>
        </authorList>
    </citation>
    <scope>NUCLEOTIDE SEQUENCE [LARGE SCALE GENOMIC DNA]</scope>
    <source>
        <strain evidence="2">ATCC 14822 / DSM 2638 / NCIMB 8403 / VKM B-1763</strain>
    </source>
</reference>
<sequence>MNLNSMTLDEKKLLAAELAPLILGEFRATSEMIIPGAEKAVKVKTRAIDTGLISADTRTAFANAETEISNASNFEELKAASEDMAGIVRTILMGHNNE</sequence>
<dbReference type="OrthoDB" id="5459737at2"/>
<dbReference type="STRING" id="526222.Desal_2118"/>
<dbReference type="Proteomes" id="UP000002601">
    <property type="component" value="Chromosome"/>
</dbReference>